<proteinExistence type="predicted"/>
<feature type="transmembrane region" description="Helical" evidence="10">
    <location>
        <begin position="15"/>
        <end position="38"/>
    </location>
</feature>
<dbReference type="PROSITE" id="PS50929">
    <property type="entry name" value="ABC_TM1F"/>
    <property type="match status" value="2"/>
</dbReference>
<dbReference type="CDD" id="cd03250">
    <property type="entry name" value="ABCC_MRP_domain1"/>
    <property type="match status" value="1"/>
</dbReference>
<dbReference type="PROSITE" id="PS50893">
    <property type="entry name" value="ABC_TRANSPORTER_2"/>
    <property type="match status" value="2"/>
</dbReference>
<feature type="transmembrane region" description="Helical" evidence="10">
    <location>
        <begin position="317"/>
        <end position="338"/>
    </location>
</feature>
<keyword evidence="14" id="KW-1185">Reference proteome</keyword>
<dbReference type="FunFam" id="3.40.50.300:FF:000838">
    <property type="entry name" value="ABC multidrug transporter (Eurofung)"/>
    <property type="match status" value="1"/>
</dbReference>
<comment type="caution">
    <text evidence="13">The sequence shown here is derived from an EMBL/GenBank/DDBJ whole genome shotgun (WGS) entry which is preliminary data.</text>
</comment>
<name>A0AAD5VT22_9AGAR</name>
<dbReference type="GO" id="GO:0016887">
    <property type="term" value="F:ATP hydrolysis activity"/>
    <property type="evidence" value="ECO:0007669"/>
    <property type="project" value="InterPro"/>
</dbReference>
<evidence type="ECO:0008006" key="15">
    <source>
        <dbReference type="Google" id="ProtNLM"/>
    </source>
</evidence>
<feature type="domain" description="ABC transmembrane type-1" evidence="12">
    <location>
        <begin position="318"/>
        <end position="689"/>
    </location>
</feature>
<evidence type="ECO:0000256" key="6">
    <source>
        <dbReference type="ARBA" id="ARBA00022840"/>
    </source>
</evidence>
<feature type="transmembrane region" description="Helical" evidence="10">
    <location>
        <begin position="138"/>
        <end position="159"/>
    </location>
</feature>
<feature type="transmembrane region" description="Helical" evidence="10">
    <location>
        <begin position="1017"/>
        <end position="1041"/>
    </location>
</feature>
<organism evidence="13 14">
    <name type="scientific">Leucocoprinus birnbaumii</name>
    <dbReference type="NCBI Taxonomy" id="56174"/>
    <lineage>
        <taxon>Eukaryota</taxon>
        <taxon>Fungi</taxon>
        <taxon>Dikarya</taxon>
        <taxon>Basidiomycota</taxon>
        <taxon>Agaricomycotina</taxon>
        <taxon>Agaricomycetes</taxon>
        <taxon>Agaricomycetidae</taxon>
        <taxon>Agaricales</taxon>
        <taxon>Agaricineae</taxon>
        <taxon>Agaricaceae</taxon>
        <taxon>Leucocoprinus</taxon>
    </lineage>
</organism>
<feature type="compositionally biased region" description="Polar residues" evidence="9">
    <location>
        <begin position="453"/>
        <end position="477"/>
    </location>
</feature>
<dbReference type="PROSITE" id="PS00211">
    <property type="entry name" value="ABC_TRANSPORTER_1"/>
    <property type="match status" value="1"/>
</dbReference>
<dbReference type="Proteomes" id="UP001213000">
    <property type="component" value="Unassembled WGS sequence"/>
</dbReference>
<dbReference type="InterPro" id="IPR027417">
    <property type="entry name" value="P-loop_NTPase"/>
</dbReference>
<dbReference type="PANTHER" id="PTHR24223">
    <property type="entry name" value="ATP-BINDING CASSETTE SUB-FAMILY C"/>
    <property type="match status" value="1"/>
</dbReference>
<dbReference type="InterPro" id="IPR036640">
    <property type="entry name" value="ABC1_TM_sf"/>
</dbReference>
<sequence>MSGISIIRRVLHETLFIPTLVAVISLLIILLQTISSWISRCFRLDGEDLEDDVSCRSGRSHSPSLRQKFSLYVRDHGGPVTFSYQVVRLVVGIVLLASTGVNIHQNGNIITEKVLLEQFGSGHSGDLYNLSVSPLHSLPVSIAATYLYMILLSIVTIFASKRWSSIASRHTTLIYLVTFGVYAYRDLYPLATFTLTPQDGSEGALLWSKIALFFMCGVAIPLSMPREYTPFNPKDPMEPNPEQTASLFSMFTYSFLDPIVLLAYRVPHLAHSQLPALADYDYTHNLKFASFKHLDVFSGASNHHLYWGLMRVFRFEYIAMLILVTLMVICTFASPVGINRLLSYLEGEATDVKPWVWIVWLFLGPLSTSLCVQGYIFFATRTLVRCEAIITQLIFEHSLRIRVKAEVEKGGKEGPATLSEVASTPITESSDESTESTGSTIITTDDHSRDATAVSTQSTSESTLRASSPSVKSTTSKGSRKDADGSTEAQTEGTSSSSNLVGRINNLVTTDLGNITEARDFLFIAVYIPLQIIFCMTFLYLILGWSAFVGLAVMIILYPLPGFVANKIQKVQKVRLQKTDARVQTVTEAMNVLRMIKLFGWETKMNDRIAEKREDELLWLWKRQLLELINNNINFAIPVLNLVDTHFSRSTLIMKEQLKPSIVFSSMTVFDLMRDQLFMAFYMINDVIAGKVSLDRTELLDAYANKDQTAFLLQLEVEDERIGYNNATFAWSVDTDGSLTPSKRKYLLRIDGELLFKRNALNLIVGPTGSGKTSMLMALLGEMHYLPAEPGSWYNLPRKRGVAYAAQESWVQNETIKENILFGSTYDEQRYRKVLHQCGLERDLELFEAGDLTEVGEKGLTLSGGQKARVTLARAIYSPAEIILLDDVLAALDVHTAKWIVDKCLGGDLVQNRTILLVTHNIAIVRSLAEFAVSIGTDGRIIAHGTIDEVIGSDDTISKALEEDKEAVEMAAEVVDKPVAPQADGKLIVPEEVEEGHVSWKAVKLFLLGLGGSHPGLFFASFLGALLACDLISTFQTWYLGYWASQYETHDPADVSVPHYLGVYVALLFTAVAFYISGFAVYFLGVIRASRLLHQRLVQSVLGTTLRWLDTTPASRIITRCTQDIRAIDGPLKDHMRWLTEISVSMTVKLGAVVLMNPVFLIPGMVVGAIGGWIGQIYMAAQLSVKREMSNAKAPVVGHFGAAIAGLTSIRAYSAEQAFMKESMERINRYTRAARVFYNLNRWVCVRIDTISGLFAAGLAAYLVYFKSNSPSNVGFSLNMATWFSSMILWWIRHFNEFEVQGNSLERIQGYIDIEQEKQPTTEGEPPAYWPASGSLVANNLSARYSANGPKVLHDVSFEIKSGERVGIVGRTGSGKSSLTLALLKCIFTEGSVIYDGIETSDLNLDALRSKVTIIPQIIYRSIKPELLSGSLRHNLDPFDQYDDATLNDALRAAGLFALQADMDEGRITLDTSIASGGGNLSVGQRQILALARAIVRGSKLLILDEATSAIDHKTDTAIQTSLRNELGRDTTVITIAHRLQTIMDADKIMVLDAGRIVEFNSPSNLLDIENGFLRSLVEESGDRQNLYEMAKGKRNLEPLT</sequence>
<evidence type="ECO:0000313" key="13">
    <source>
        <dbReference type="EMBL" id="KAJ3564415.1"/>
    </source>
</evidence>
<evidence type="ECO:0000313" key="14">
    <source>
        <dbReference type="Proteomes" id="UP001213000"/>
    </source>
</evidence>
<feature type="compositionally biased region" description="Polar residues" evidence="9">
    <location>
        <begin position="487"/>
        <end position="498"/>
    </location>
</feature>
<dbReference type="PANTHER" id="PTHR24223:SF356">
    <property type="entry name" value="ATP-BINDING CASSETTE TRANSPORTER ABC4"/>
    <property type="match status" value="1"/>
</dbReference>
<dbReference type="InterPro" id="IPR011527">
    <property type="entry name" value="ABC1_TM_dom"/>
</dbReference>
<feature type="transmembrane region" description="Helical" evidence="10">
    <location>
        <begin position="548"/>
        <end position="568"/>
    </location>
</feature>
<feature type="transmembrane region" description="Helical" evidence="10">
    <location>
        <begin position="166"/>
        <end position="184"/>
    </location>
</feature>
<dbReference type="Gene3D" id="3.40.50.300">
    <property type="entry name" value="P-loop containing nucleotide triphosphate hydrolases"/>
    <property type="match status" value="2"/>
</dbReference>
<dbReference type="FunFam" id="1.20.1560.10:FF:000013">
    <property type="entry name" value="ABC transporter C family member 2"/>
    <property type="match status" value="1"/>
</dbReference>
<keyword evidence="5" id="KW-0547">Nucleotide-binding</keyword>
<feature type="domain" description="ABC transporter" evidence="11">
    <location>
        <begin position="722"/>
        <end position="963"/>
    </location>
</feature>
<evidence type="ECO:0000256" key="5">
    <source>
        <dbReference type="ARBA" id="ARBA00022741"/>
    </source>
</evidence>
<dbReference type="GO" id="GO:0005524">
    <property type="term" value="F:ATP binding"/>
    <property type="evidence" value="ECO:0007669"/>
    <property type="project" value="UniProtKB-KW"/>
</dbReference>
<dbReference type="CDD" id="cd18604">
    <property type="entry name" value="ABC_6TM_VMR1_D2_like"/>
    <property type="match status" value="1"/>
</dbReference>
<dbReference type="InterPro" id="IPR003593">
    <property type="entry name" value="AAA+_ATPase"/>
</dbReference>
<keyword evidence="6" id="KW-0067">ATP-binding</keyword>
<dbReference type="CDD" id="cd03244">
    <property type="entry name" value="ABCC_MRP_domain2"/>
    <property type="match status" value="1"/>
</dbReference>
<evidence type="ECO:0000256" key="7">
    <source>
        <dbReference type="ARBA" id="ARBA00022989"/>
    </source>
</evidence>
<dbReference type="Gene3D" id="1.20.1560.10">
    <property type="entry name" value="ABC transporter type 1, transmembrane domain"/>
    <property type="match status" value="3"/>
</dbReference>
<feature type="transmembrane region" description="Helical" evidence="10">
    <location>
        <begin position="1061"/>
        <end position="1087"/>
    </location>
</feature>
<feature type="transmembrane region" description="Helical" evidence="10">
    <location>
        <begin position="1244"/>
        <end position="1266"/>
    </location>
</feature>
<dbReference type="EMBL" id="JANIEX010000664">
    <property type="protein sequence ID" value="KAJ3564415.1"/>
    <property type="molecule type" value="Genomic_DNA"/>
</dbReference>
<comment type="subcellular location">
    <subcellularLocation>
        <location evidence="1">Membrane</location>
        <topology evidence="1">Multi-pass membrane protein</topology>
    </subcellularLocation>
</comment>
<feature type="domain" description="ABC transporter" evidence="11">
    <location>
        <begin position="1336"/>
        <end position="1579"/>
    </location>
</feature>
<dbReference type="CDD" id="cd18596">
    <property type="entry name" value="ABC_6TM_VMR1_D1_like"/>
    <property type="match status" value="1"/>
</dbReference>
<evidence type="ECO:0000256" key="1">
    <source>
        <dbReference type="ARBA" id="ARBA00004141"/>
    </source>
</evidence>
<keyword evidence="8 10" id="KW-0472">Membrane</keyword>
<gene>
    <name evidence="13" type="ORF">NP233_g8309</name>
</gene>
<dbReference type="SUPFAM" id="SSF90123">
    <property type="entry name" value="ABC transporter transmembrane region"/>
    <property type="match status" value="2"/>
</dbReference>
<feature type="transmembrane region" description="Helical" evidence="10">
    <location>
        <begin position="1194"/>
        <end position="1214"/>
    </location>
</feature>
<feature type="region of interest" description="Disordered" evidence="9">
    <location>
        <begin position="412"/>
        <end position="498"/>
    </location>
</feature>
<dbReference type="InterPro" id="IPR003439">
    <property type="entry name" value="ABC_transporter-like_ATP-bd"/>
</dbReference>
<feature type="transmembrane region" description="Helical" evidence="10">
    <location>
        <begin position="358"/>
        <end position="378"/>
    </location>
</feature>
<accession>A0AAD5VT22</accession>
<evidence type="ECO:0000256" key="8">
    <source>
        <dbReference type="ARBA" id="ARBA00023136"/>
    </source>
</evidence>
<evidence type="ECO:0000256" key="9">
    <source>
        <dbReference type="SAM" id="MobiDB-lite"/>
    </source>
</evidence>
<dbReference type="InterPro" id="IPR050173">
    <property type="entry name" value="ABC_transporter_C-like"/>
</dbReference>
<reference evidence="13" key="1">
    <citation type="submission" date="2022-07" db="EMBL/GenBank/DDBJ databases">
        <title>Genome Sequence of Leucocoprinus birnbaumii.</title>
        <authorList>
            <person name="Buettner E."/>
        </authorList>
    </citation>
    <scope>NUCLEOTIDE SEQUENCE</scope>
    <source>
        <strain evidence="13">VT141</strain>
    </source>
</reference>
<protein>
    <recommendedName>
        <fullName evidence="15">ATP-binding cassette transporter</fullName>
    </recommendedName>
</protein>
<keyword evidence="2" id="KW-0813">Transport</keyword>
<feature type="transmembrane region" description="Helical" evidence="10">
    <location>
        <begin position="204"/>
        <end position="224"/>
    </location>
</feature>
<evidence type="ECO:0000256" key="2">
    <source>
        <dbReference type="ARBA" id="ARBA00022448"/>
    </source>
</evidence>
<evidence type="ECO:0000256" key="3">
    <source>
        <dbReference type="ARBA" id="ARBA00022692"/>
    </source>
</evidence>
<dbReference type="SUPFAM" id="SSF52540">
    <property type="entry name" value="P-loop containing nucleoside triphosphate hydrolases"/>
    <property type="match status" value="2"/>
</dbReference>
<feature type="domain" description="ABC transmembrane type-1" evidence="12">
    <location>
        <begin position="1023"/>
        <end position="1299"/>
    </location>
</feature>
<evidence type="ECO:0000259" key="11">
    <source>
        <dbReference type="PROSITE" id="PS50893"/>
    </source>
</evidence>
<evidence type="ECO:0000256" key="4">
    <source>
        <dbReference type="ARBA" id="ARBA00022737"/>
    </source>
</evidence>
<dbReference type="GO" id="GO:0016020">
    <property type="term" value="C:membrane"/>
    <property type="evidence" value="ECO:0007669"/>
    <property type="project" value="UniProtKB-SubCell"/>
</dbReference>
<keyword evidence="7 10" id="KW-1133">Transmembrane helix</keyword>
<dbReference type="SMART" id="SM00382">
    <property type="entry name" value="AAA"/>
    <property type="match status" value="2"/>
</dbReference>
<keyword evidence="3 10" id="KW-0812">Transmembrane</keyword>
<dbReference type="Pfam" id="PF00664">
    <property type="entry name" value="ABC_membrane"/>
    <property type="match status" value="2"/>
</dbReference>
<evidence type="ECO:0000259" key="12">
    <source>
        <dbReference type="PROSITE" id="PS50929"/>
    </source>
</evidence>
<keyword evidence="4" id="KW-0677">Repeat</keyword>
<evidence type="ECO:0000256" key="10">
    <source>
        <dbReference type="SAM" id="Phobius"/>
    </source>
</evidence>
<dbReference type="GO" id="GO:0140359">
    <property type="term" value="F:ABC-type transporter activity"/>
    <property type="evidence" value="ECO:0007669"/>
    <property type="project" value="InterPro"/>
</dbReference>
<dbReference type="Pfam" id="PF00005">
    <property type="entry name" value="ABC_tran"/>
    <property type="match status" value="2"/>
</dbReference>
<dbReference type="InterPro" id="IPR017871">
    <property type="entry name" value="ABC_transporter-like_CS"/>
</dbReference>
<feature type="transmembrane region" description="Helical" evidence="10">
    <location>
        <begin position="1150"/>
        <end position="1174"/>
    </location>
</feature>
<feature type="transmembrane region" description="Helical" evidence="10">
    <location>
        <begin position="521"/>
        <end position="542"/>
    </location>
</feature>